<dbReference type="OrthoDB" id="5125733at2759"/>
<reference evidence="2" key="1">
    <citation type="journal article" date="2020" name="Mol. Plant Microbe Interact.">
        <title>Genome Sequence of the Biocontrol Agent Coniothyrium minitans strain Conio (IMI 134523).</title>
        <authorList>
            <person name="Patel D."/>
            <person name="Shittu T.A."/>
            <person name="Baroncelli R."/>
            <person name="Muthumeenakshi S."/>
            <person name="Osborne T.H."/>
            <person name="Janganan T.K."/>
            <person name="Sreenivasaprasad S."/>
        </authorList>
    </citation>
    <scope>NUCLEOTIDE SEQUENCE</scope>
    <source>
        <strain evidence="2">Conio</strain>
    </source>
</reference>
<comment type="caution">
    <text evidence="2">The sequence shown here is derived from an EMBL/GenBank/DDBJ whole genome shotgun (WGS) entry which is preliminary data.</text>
</comment>
<name>A0A9P6GCJ0_9PLEO</name>
<dbReference type="AlphaFoldDB" id="A0A9P6GCJ0"/>
<evidence type="ECO:0000313" key="2">
    <source>
        <dbReference type="EMBL" id="KAF9731719.1"/>
    </source>
</evidence>
<proteinExistence type="predicted"/>
<sequence length="167" mass="19496">MLWWLERPVCNFILLLEGQRSFSAYYQNVKFYQRREHYVLLPATRDAIVVARSIFVTYPWIDVLGYFQDAEEEKTKEIARMNTIHRNAAVTIVASSASGTNAGFLQNRSMSRVWEVPITYHYGSVSSVLLEIPWRAGNNFEPIKKRAWILQEQLLLLRILSYASYTL</sequence>
<evidence type="ECO:0000259" key="1">
    <source>
        <dbReference type="Pfam" id="PF06985"/>
    </source>
</evidence>
<dbReference type="Pfam" id="PF06985">
    <property type="entry name" value="HET"/>
    <property type="match status" value="1"/>
</dbReference>
<gene>
    <name evidence="2" type="ORF">PMIN01_10736</name>
</gene>
<dbReference type="PANTHER" id="PTHR33112">
    <property type="entry name" value="DOMAIN PROTEIN, PUTATIVE-RELATED"/>
    <property type="match status" value="1"/>
</dbReference>
<dbReference type="EMBL" id="WJXW01000012">
    <property type="protein sequence ID" value="KAF9731719.1"/>
    <property type="molecule type" value="Genomic_DNA"/>
</dbReference>
<evidence type="ECO:0000313" key="3">
    <source>
        <dbReference type="Proteomes" id="UP000756921"/>
    </source>
</evidence>
<feature type="domain" description="Heterokaryon incompatibility" evidence="1">
    <location>
        <begin position="40"/>
        <end position="152"/>
    </location>
</feature>
<dbReference type="Proteomes" id="UP000756921">
    <property type="component" value="Unassembled WGS sequence"/>
</dbReference>
<accession>A0A9P6GCJ0</accession>
<organism evidence="2 3">
    <name type="scientific">Paraphaeosphaeria minitans</name>
    <dbReference type="NCBI Taxonomy" id="565426"/>
    <lineage>
        <taxon>Eukaryota</taxon>
        <taxon>Fungi</taxon>
        <taxon>Dikarya</taxon>
        <taxon>Ascomycota</taxon>
        <taxon>Pezizomycotina</taxon>
        <taxon>Dothideomycetes</taxon>
        <taxon>Pleosporomycetidae</taxon>
        <taxon>Pleosporales</taxon>
        <taxon>Massarineae</taxon>
        <taxon>Didymosphaeriaceae</taxon>
        <taxon>Paraphaeosphaeria</taxon>
    </lineage>
</organism>
<keyword evidence="3" id="KW-1185">Reference proteome</keyword>
<protein>
    <submittedName>
        <fullName evidence="2">HET domain-containing protein</fullName>
    </submittedName>
</protein>
<dbReference type="PANTHER" id="PTHR33112:SF16">
    <property type="entry name" value="HETEROKARYON INCOMPATIBILITY DOMAIN-CONTAINING PROTEIN"/>
    <property type="match status" value="1"/>
</dbReference>
<dbReference type="InterPro" id="IPR010730">
    <property type="entry name" value="HET"/>
</dbReference>